<dbReference type="AlphaFoldDB" id="A0A7W7YBQ8"/>
<dbReference type="InterPro" id="IPR001845">
    <property type="entry name" value="HTH_ArsR_DNA-bd_dom"/>
</dbReference>
<dbReference type="Proteomes" id="UP000590740">
    <property type="component" value="Unassembled WGS sequence"/>
</dbReference>
<keyword evidence="3" id="KW-1185">Reference proteome</keyword>
<dbReference type="PANTHER" id="PTHR37318">
    <property type="entry name" value="BSL7504 PROTEIN"/>
    <property type="match status" value="1"/>
</dbReference>
<feature type="domain" description="HTH arsR-type" evidence="1">
    <location>
        <begin position="6"/>
        <end position="88"/>
    </location>
</feature>
<name>A0A7W7YBQ8_9BACT</name>
<dbReference type="InterPro" id="IPR036388">
    <property type="entry name" value="WH-like_DNA-bd_sf"/>
</dbReference>
<dbReference type="Pfam" id="PF13601">
    <property type="entry name" value="HTH_34"/>
    <property type="match status" value="1"/>
</dbReference>
<dbReference type="Gene3D" id="1.10.10.10">
    <property type="entry name" value="Winged helix-like DNA-binding domain superfamily/Winged helix DNA-binding domain"/>
    <property type="match status" value="1"/>
</dbReference>
<organism evidence="2 3">
    <name type="scientific">Prosthecobacter vanneervenii</name>
    <dbReference type="NCBI Taxonomy" id="48466"/>
    <lineage>
        <taxon>Bacteria</taxon>
        <taxon>Pseudomonadati</taxon>
        <taxon>Verrucomicrobiota</taxon>
        <taxon>Verrucomicrobiia</taxon>
        <taxon>Verrucomicrobiales</taxon>
        <taxon>Verrucomicrobiaceae</taxon>
        <taxon>Prosthecobacter</taxon>
    </lineage>
</organism>
<dbReference type="SMART" id="SM00418">
    <property type="entry name" value="HTH_ARSR"/>
    <property type="match status" value="1"/>
</dbReference>
<dbReference type="InterPro" id="IPR027395">
    <property type="entry name" value="WH_DNA-bd_dom"/>
</dbReference>
<dbReference type="EMBL" id="JACHIG010000005">
    <property type="protein sequence ID" value="MBB5033254.1"/>
    <property type="molecule type" value="Genomic_DNA"/>
</dbReference>
<evidence type="ECO:0000313" key="2">
    <source>
        <dbReference type="EMBL" id="MBB5033254.1"/>
    </source>
</evidence>
<dbReference type="InterPro" id="IPR036390">
    <property type="entry name" value="WH_DNA-bd_sf"/>
</dbReference>
<gene>
    <name evidence="2" type="ORF">HNQ65_002837</name>
</gene>
<dbReference type="GO" id="GO:0003677">
    <property type="term" value="F:DNA binding"/>
    <property type="evidence" value="ECO:0007669"/>
    <property type="project" value="UniProtKB-KW"/>
</dbReference>
<dbReference type="InterPro" id="IPR011991">
    <property type="entry name" value="ArsR-like_HTH"/>
</dbReference>
<proteinExistence type="predicted"/>
<reference evidence="2 3" key="1">
    <citation type="submission" date="2020-08" db="EMBL/GenBank/DDBJ databases">
        <title>Genomic Encyclopedia of Type Strains, Phase IV (KMG-IV): sequencing the most valuable type-strain genomes for metagenomic binning, comparative biology and taxonomic classification.</title>
        <authorList>
            <person name="Goeker M."/>
        </authorList>
    </citation>
    <scope>NUCLEOTIDE SEQUENCE [LARGE SCALE GENOMIC DNA]</scope>
    <source>
        <strain evidence="2 3">DSM 12252</strain>
    </source>
</reference>
<dbReference type="PANTHER" id="PTHR37318:SF1">
    <property type="entry name" value="BSL7504 PROTEIN"/>
    <property type="match status" value="1"/>
</dbReference>
<accession>A0A7W7YBQ8</accession>
<dbReference type="SUPFAM" id="SSF46785">
    <property type="entry name" value="Winged helix' DNA-binding domain"/>
    <property type="match status" value="1"/>
</dbReference>
<sequence length="100" mass="11303">MIDFDQIDKLIHEKGRLSIMTLLSTRGEWAFQELKAELNMSDGNLISHLRTLGTAGYIKENRDESGTRPRTSYELTEAGRKAFKDYVEVLGEIVKAAQQG</sequence>
<dbReference type="GO" id="GO:0003700">
    <property type="term" value="F:DNA-binding transcription factor activity"/>
    <property type="evidence" value="ECO:0007669"/>
    <property type="project" value="InterPro"/>
</dbReference>
<evidence type="ECO:0000313" key="3">
    <source>
        <dbReference type="Proteomes" id="UP000590740"/>
    </source>
</evidence>
<keyword evidence="2" id="KW-0238">DNA-binding</keyword>
<evidence type="ECO:0000259" key="1">
    <source>
        <dbReference type="SMART" id="SM00418"/>
    </source>
</evidence>
<protein>
    <submittedName>
        <fullName evidence="2">DNA-binding HxlR family transcriptional regulator</fullName>
    </submittedName>
</protein>
<dbReference type="RefSeq" id="WP_184340164.1">
    <property type="nucleotide sequence ID" value="NZ_JACHIG010000005.1"/>
</dbReference>
<dbReference type="CDD" id="cd00090">
    <property type="entry name" value="HTH_ARSR"/>
    <property type="match status" value="1"/>
</dbReference>
<comment type="caution">
    <text evidence="2">The sequence shown here is derived from an EMBL/GenBank/DDBJ whole genome shotgun (WGS) entry which is preliminary data.</text>
</comment>